<keyword evidence="1" id="KW-0472">Membrane</keyword>
<keyword evidence="5" id="KW-1185">Reference proteome</keyword>
<dbReference type="EMBL" id="JAHKNI010000005">
    <property type="protein sequence ID" value="MBU3063050.1"/>
    <property type="molecule type" value="Genomic_DNA"/>
</dbReference>
<gene>
    <name evidence="4" type="ORF">KO481_16140</name>
</gene>
<proteinExistence type="predicted"/>
<organism evidence="4 5">
    <name type="scientific">Nocardia albiluteola</name>
    <dbReference type="NCBI Taxonomy" id="2842303"/>
    <lineage>
        <taxon>Bacteria</taxon>
        <taxon>Bacillati</taxon>
        <taxon>Actinomycetota</taxon>
        <taxon>Actinomycetes</taxon>
        <taxon>Mycobacteriales</taxon>
        <taxon>Nocardiaceae</taxon>
        <taxon>Nocardia</taxon>
    </lineage>
</organism>
<keyword evidence="1" id="KW-1133">Transmembrane helix</keyword>
<protein>
    <recommendedName>
        <fullName evidence="3">DUF8020 domain-containing protein</fullName>
    </recommendedName>
</protein>
<feature type="transmembrane region" description="Helical" evidence="1">
    <location>
        <begin position="131"/>
        <end position="152"/>
    </location>
</feature>
<reference evidence="4 5" key="1">
    <citation type="submission" date="2021-06" db="EMBL/GenBank/DDBJ databases">
        <title>Actinomycetes sequencing.</title>
        <authorList>
            <person name="Shan Q."/>
        </authorList>
    </citation>
    <scope>NUCLEOTIDE SEQUENCE [LARGE SCALE GENOMIC DNA]</scope>
    <source>
        <strain evidence="4 5">NEAU-G5</strain>
    </source>
</reference>
<feature type="transmembrane region" description="Helical" evidence="1">
    <location>
        <begin position="187"/>
        <end position="209"/>
    </location>
</feature>
<feature type="domain" description="DUF8020" evidence="3">
    <location>
        <begin position="34"/>
        <end position="106"/>
    </location>
</feature>
<evidence type="ECO:0000313" key="5">
    <source>
        <dbReference type="Proteomes" id="UP000733379"/>
    </source>
</evidence>
<accession>A0ABS6AYC2</accession>
<keyword evidence="2" id="KW-0732">Signal</keyword>
<comment type="caution">
    <text evidence="4">The sequence shown here is derived from an EMBL/GenBank/DDBJ whole genome shotgun (WGS) entry which is preliminary data.</text>
</comment>
<dbReference type="Proteomes" id="UP000733379">
    <property type="component" value="Unassembled WGS sequence"/>
</dbReference>
<evidence type="ECO:0000313" key="4">
    <source>
        <dbReference type="EMBL" id="MBU3063050.1"/>
    </source>
</evidence>
<evidence type="ECO:0000256" key="1">
    <source>
        <dbReference type="SAM" id="Phobius"/>
    </source>
</evidence>
<name>A0ABS6AYC2_9NOCA</name>
<feature type="chain" id="PRO_5046937553" description="DUF8020 domain-containing protein" evidence="2">
    <location>
        <begin position="27"/>
        <end position="238"/>
    </location>
</feature>
<dbReference type="RefSeq" id="WP_215917978.1">
    <property type="nucleotide sequence ID" value="NZ_JAHKNI010000005.1"/>
</dbReference>
<feature type="transmembrane region" description="Helical" evidence="1">
    <location>
        <begin position="159"/>
        <end position="181"/>
    </location>
</feature>
<sequence length="238" mass="23950">MTIRRATFTVGLLAASVIASTATATAAPEAAPEAVGFHTNLSNDTVVTTLEHGAFTLADDEQSVAIRDNAGRILDSLPLTFTLDGQRFPLLQQIVDEGHALRLTPDLTRLDRTAPQPVASPLENQLAMNDLINAVSLGTSIGSLIGTAIGAVAGVGVGLALAGASCLVLSLGCVVTVLPIVSLAAAAGGIAGLVLAGGPTAAAAALNYWSILRTEPSRSQYAPQVQGKPGGVPAEAAN</sequence>
<evidence type="ECO:0000259" key="3">
    <source>
        <dbReference type="Pfam" id="PF26059"/>
    </source>
</evidence>
<dbReference type="Pfam" id="PF26059">
    <property type="entry name" value="DUF8020"/>
    <property type="match status" value="1"/>
</dbReference>
<feature type="signal peptide" evidence="2">
    <location>
        <begin position="1"/>
        <end position="26"/>
    </location>
</feature>
<evidence type="ECO:0000256" key="2">
    <source>
        <dbReference type="SAM" id="SignalP"/>
    </source>
</evidence>
<dbReference type="InterPro" id="IPR058333">
    <property type="entry name" value="DUF8020"/>
</dbReference>
<keyword evidence="1" id="KW-0812">Transmembrane</keyword>